<dbReference type="Pfam" id="PF01636">
    <property type="entry name" value="APH"/>
    <property type="match status" value="1"/>
</dbReference>
<name>A0ABT2ZDV4_9RHOB</name>
<protein>
    <submittedName>
        <fullName evidence="3">Phosphotransferase</fullName>
    </submittedName>
</protein>
<evidence type="ECO:0000313" key="4">
    <source>
        <dbReference type="Proteomes" id="UP001652542"/>
    </source>
</evidence>
<dbReference type="Gene3D" id="3.90.1200.10">
    <property type="match status" value="1"/>
</dbReference>
<dbReference type="RefSeq" id="WP_263734924.1">
    <property type="nucleotide sequence ID" value="NZ_JAOWKY010000002.1"/>
</dbReference>
<dbReference type="Proteomes" id="UP001652542">
    <property type="component" value="Unassembled WGS sequence"/>
</dbReference>
<dbReference type="PANTHER" id="PTHR21064">
    <property type="entry name" value="AMINOGLYCOSIDE PHOSPHOTRANSFERASE DOMAIN-CONTAINING PROTEIN-RELATED"/>
    <property type="match status" value="1"/>
</dbReference>
<dbReference type="InterPro" id="IPR002575">
    <property type="entry name" value="Aminoglycoside_PTrfase"/>
</dbReference>
<evidence type="ECO:0000256" key="1">
    <source>
        <dbReference type="ARBA" id="ARBA00038240"/>
    </source>
</evidence>
<dbReference type="EMBL" id="JAOWKY010000002">
    <property type="protein sequence ID" value="MCV2869275.1"/>
    <property type="molecule type" value="Genomic_DNA"/>
</dbReference>
<comment type="caution">
    <text evidence="3">The sequence shown here is derived from an EMBL/GenBank/DDBJ whole genome shotgun (WGS) entry which is preliminary data.</text>
</comment>
<proteinExistence type="inferred from homology"/>
<dbReference type="Gene3D" id="3.30.200.20">
    <property type="entry name" value="Phosphorylase Kinase, domain 1"/>
    <property type="match status" value="1"/>
</dbReference>
<dbReference type="InterPro" id="IPR011009">
    <property type="entry name" value="Kinase-like_dom_sf"/>
</dbReference>
<organism evidence="3 4">
    <name type="scientific">Albidovulum marisflavi</name>
    <dbReference type="NCBI Taxonomy" id="2984159"/>
    <lineage>
        <taxon>Bacteria</taxon>
        <taxon>Pseudomonadati</taxon>
        <taxon>Pseudomonadota</taxon>
        <taxon>Alphaproteobacteria</taxon>
        <taxon>Rhodobacterales</taxon>
        <taxon>Paracoccaceae</taxon>
        <taxon>Albidovulum</taxon>
    </lineage>
</organism>
<keyword evidence="4" id="KW-1185">Reference proteome</keyword>
<dbReference type="SUPFAM" id="SSF56112">
    <property type="entry name" value="Protein kinase-like (PK-like)"/>
    <property type="match status" value="1"/>
</dbReference>
<feature type="domain" description="Aminoglycoside phosphotransferase" evidence="2">
    <location>
        <begin position="20"/>
        <end position="260"/>
    </location>
</feature>
<evidence type="ECO:0000313" key="3">
    <source>
        <dbReference type="EMBL" id="MCV2869275.1"/>
    </source>
</evidence>
<reference evidence="3 4" key="1">
    <citation type="submission" date="2022-10" db="EMBL/GenBank/DDBJ databases">
        <title>Defluviimonas sp. nov., isolated from ocean surface water.</title>
        <authorList>
            <person name="He W."/>
            <person name="Wang L."/>
            <person name="Zhang D.-F."/>
        </authorList>
    </citation>
    <scope>NUCLEOTIDE SEQUENCE [LARGE SCALE GENOMIC DNA]</scope>
    <source>
        <strain evidence="3 4">WL0002</strain>
    </source>
</reference>
<evidence type="ECO:0000259" key="2">
    <source>
        <dbReference type="Pfam" id="PF01636"/>
    </source>
</evidence>
<comment type="similarity">
    <text evidence="1">Belongs to the pseudomonas-type ThrB family.</text>
</comment>
<sequence>MTDPVRQALALWGLEGATSEFVAGRENRVYRIRSDQCDFALRIKRPGYRTEAELLSELQWLDAMHAAGLSVPRPRPALSGALLETVGSHYVDLVGWLSGRPLGQSRDRLAIDDAPGIFACLGAEIARLHDACDAWRRPDTFTRCAWDLDGLLGDDPLWGRFWENPTLDPETRQLLQQFRQEAVRDLGAMGSCADYGLIHADIVRENVLVDGPNLRLIDFDDGGFGYRLFDIATALLKNIDEPNCGELQAALVSGYRSRRRIDEKMLDLFLALRAVTYVGWIVPRITEEHGADRNARFIRTARRLCSAYLGQPHRA</sequence>
<dbReference type="InterPro" id="IPR050249">
    <property type="entry name" value="Pseudomonas-type_ThrB"/>
</dbReference>
<gene>
    <name evidence="3" type="ORF">OEW28_11625</name>
</gene>
<dbReference type="PANTHER" id="PTHR21064:SF6">
    <property type="entry name" value="AMINOGLYCOSIDE PHOSPHOTRANSFERASE DOMAIN-CONTAINING PROTEIN"/>
    <property type="match status" value="1"/>
</dbReference>
<accession>A0ABT2ZDV4</accession>